<dbReference type="Proteomes" id="UP000887580">
    <property type="component" value="Unplaced"/>
</dbReference>
<protein>
    <submittedName>
        <fullName evidence="2">PH domain-containing protein</fullName>
    </submittedName>
</protein>
<reference evidence="2" key="1">
    <citation type="submission" date="2022-11" db="UniProtKB">
        <authorList>
            <consortium name="WormBaseParasite"/>
        </authorList>
    </citation>
    <scope>IDENTIFICATION</scope>
</reference>
<organism evidence="1 2">
    <name type="scientific">Panagrolaimus sp. PS1159</name>
    <dbReference type="NCBI Taxonomy" id="55785"/>
    <lineage>
        <taxon>Eukaryota</taxon>
        <taxon>Metazoa</taxon>
        <taxon>Ecdysozoa</taxon>
        <taxon>Nematoda</taxon>
        <taxon>Chromadorea</taxon>
        <taxon>Rhabditida</taxon>
        <taxon>Tylenchina</taxon>
        <taxon>Panagrolaimomorpha</taxon>
        <taxon>Panagrolaimoidea</taxon>
        <taxon>Panagrolaimidae</taxon>
        <taxon>Panagrolaimus</taxon>
    </lineage>
</organism>
<evidence type="ECO:0000313" key="1">
    <source>
        <dbReference type="Proteomes" id="UP000887580"/>
    </source>
</evidence>
<proteinExistence type="predicted"/>
<sequence>MKKHLDEDDGSLISDPLFQRLFRLFLLFAEPVDTTIKIPISGTSKNRALQYISAAQAHFIINELFRLIRPRCSTLQIPQQSERVTFRELIELCDLAFPDRKQLEPVVDRVFDRYVSQIVYKGFLMCRKMPGRLNCGTKKSKKAWKSYWCTLVPGTVFLWPLHKKTTVANRRAIELDSNSMVHMGTFEEDRFTWQLYTSKNKYQFGHFDEIQRQHWITDMNLVIDYRNKSDLYEFDKEFSKRPENMGKEKDSSWKLALESDNQRLTQLLNEERRALYDEEIVRELATRMLDEERERSERLEKQVLELEIQLQNEKINNAELKQKFINGIERNKEEDAIPVEQRIQKTLTLNHKTPSEDTYTDDYEICAVDEEENITPQISLNQLDYLVISTQSI</sequence>
<dbReference type="WBParaSite" id="PS1159_v2.g10935.t1">
    <property type="protein sequence ID" value="PS1159_v2.g10935.t1"/>
    <property type="gene ID" value="PS1159_v2.g10935"/>
</dbReference>
<name>A0AC35EUR8_9BILA</name>
<evidence type="ECO:0000313" key="2">
    <source>
        <dbReference type="WBParaSite" id="PS1159_v2.g10935.t1"/>
    </source>
</evidence>
<accession>A0AC35EUR8</accession>